<keyword evidence="5" id="KW-1185">Reference proteome</keyword>
<accession>A0A9D4D171</accession>
<reference evidence="3" key="1">
    <citation type="journal article" date="2019" name="bioRxiv">
        <title>The Genome of the Zebra Mussel, Dreissena polymorpha: A Resource for Invasive Species Research.</title>
        <authorList>
            <person name="McCartney M.A."/>
            <person name="Auch B."/>
            <person name="Kono T."/>
            <person name="Mallez S."/>
            <person name="Zhang Y."/>
            <person name="Obille A."/>
            <person name="Becker A."/>
            <person name="Abrahante J.E."/>
            <person name="Garbe J."/>
            <person name="Badalamenti J.P."/>
            <person name="Herman A."/>
            <person name="Mangelson H."/>
            <person name="Liachko I."/>
            <person name="Sullivan S."/>
            <person name="Sone E.D."/>
            <person name="Koren S."/>
            <person name="Silverstein K.A.T."/>
            <person name="Beckman K.B."/>
            <person name="Gohl D.M."/>
        </authorList>
    </citation>
    <scope>NUCLEOTIDE SEQUENCE</scope>
    <source>
        <strain evidence="3">Duluth1</strain>
        <tissue evidence="3">Whole animal</tissue>
    </source>
</reference>
<reference evidence="3" key="2">
    <citation type="submission" date="2020-11" db="EMBL/GenBank/DDBJ databases">
        <authorList>
            <person name="McCartney M.A."/>
            <person name="Auch B."/>
            <person name="Kono T."/>
            <person name="Mallez S."/>
            <person name="Becker A."/>
            <person name="Gohl D.M."/>
            <person name="Silverstein K.A.T."/>
            <person name="Koren S."/>
            <person name="Bechman K.B."/>
            <person name="Herman A."/>
            <person name="Abrahante J.E."/>
            <person name="Garbe J."/>
        </authorList>
    </citation>
    <scope>NUCLEOTIDE SEQUENCE</scope>
    <source>
        <strain evidence="3">Duluth1</strain>
        <tissue evidence="3">Whole animal</tissue>
    </source>
</reference>
<evidence type="ECO:0000256" key="2">
    <source>
        <dbReference type="SAM" id="MobiDB-lite"/>
    </source>
</evidence>
<comment type="caution">
    <text evidence="3">The sequence shown here is derived from an EMBL/GenBank/DDBJ whole genome shotgun (WGS) entry which is preliminary data.</text>
</comment>
<evidence type="ECO:0000256" key="1">
    <source>
        <dbReference type="SAM" id="Coils"/>
    </source>
</evidence>
<protein>
    <submittedName>
        <fullName evidence="3">Uncharacterized protein</fullName>
    </submittedName>
</protein>
<gene>
    <name evidence="3" type="ORF">DPMN_043769</name>
    <name evidence="4" type="ORF">DPMN_043771</name>
</gene>
<dbReference type="EMBL" id="JAIWYP010000011">
    <property type="protein sequence ID" value="KAH3737190.1"/>
    <property type="molecule type" value="Genomic_DNA"/>
</dbReference>
<evidence type="ECO:0000313" key="5">
    <source>
        <dbReference type="Proteomes" id="UP000828390"/>
    </source>
</evidence>
<keyword evidence="1" id="KW-0175">Coiled coil</keyword>
<dbReference type="AlphaFoldDB" id="A0A9D4D171"/>
<evidence type="ECO:0000313" key="4">
    <source>
        <dbReference type="EMBL" id="KAH3737190.1"/>
    </source>
</evidence>
<proteinExistence type="predicted"/>
<dbReference type="EMBL" id="JAIWYP010000011">
    <property type="protein sequence ID" value="KAH3737188.1"/>
    <property type="molecule type" value="Genomic_DNA"/>
</dbReference>
<organism evidence="3 5">
    <name type="scientific">Dreissena polymorpha</name>
    <name type="common">Zebra mussel</name>
    <name type="synonym">Mytilus polymorpha</name>
    <dbReference type="NCBI Taxonomy" id="45954"/>
    <lineage>
        <taxon>Eukaryota</taxon>
        <taxon>Metazoa</taxon>
        <taxon>Spiralia</taxon>
        <taxon>Lophotrochozoa</taxon>
        <taxon>Mollusca</taxon>
        <taxon>Bivalvia</taxon>
        <taxon>Autobranchia</taxon>
        <taxon>Heteroconchia</taxon>
        <taxon>Euheterodonta</taxon>
        <taxon>Imparidentia</taxon>
        <taxon>Neoheterodontei</taxon>
        <taxon>Myida</taxon>
        <taxon>Dreissenoidea</taxon>
        <taxon>Dreissenidae</taxon>
        <taxon>Dreissena</taxon>
    </lineage>
</organism>
<dbReference type="Proteomes" id="UP000828390">
    <property type="component" value="Unassembled WGS sequence"/>
</dbReference>
<feature type="coiled-coil region" evidence="1">
    <location>
        <begin position="1"/>
        <end position="57"/>
    </location>
</feature>
<evidence type="ECO:0000313" key="3">
    <source>
        <dbReference type="EMBL" id="KAH3737188.1"/>
    </source>
</evidence>
<feature type="region of interest" description="Disordered" evidence="2">
    <location>
        <begin position="75"/>
        <end position="105"/>
    </location>
</feature>
<name>A0A9D4D171_DREPO</name>
<sequence length="238" mass="26566">MEELADKVENLEIAVDASNEIIVEKCGEMESRLNELENNHKTEIANLRAEFQKEIEEMSLAINSLSFQASPIYSSSQIKGSGRGGRATETSPLDSASGLKHGSKRASTVAESGVIVGSGYRSSFQMPVTLDDVDQELREKIRPYVRNSLDHKEKLSPLQLGFCDWWLTISDAQSARRGTATALREAGIHNKIWSSSWSPDIVGEFEGYLVEKIKLWMKKQKKDLLQKGIKRKSDGADY</sequence>